<keyword evidence="2" id="KW-0819">tRNA processing</keyword>
<dbReference type="GO" id="GO:0030488">
    <property type="term" value="P:tRNA methylation"/>
    <property type="evidence" value="ECO:0007669"/>
    <property type="project" value="TreeGrafter"/>
</dbReference>
<dbReference type="GO" id="GO:0016787">
    <property type="term" value="F:hydrolase activity"/>
    <property type="evidence" value="ECO:0007669"/>
    <property type="project" value="UniProtKB-KW"/>
</dbReference>
<dbReference type="Pfam" id="PF01926">
    <property type="entry name" value="MMR_HSR1"/>
    <property type="match status" value="1"/>
</dbReference>
<evidence type="ECO:0000256" key="7">
    <source>
        <dbReference type="ARBA" id="ARBA00022958"/>
    </source>
</evidence>
<comment type="caution">
    <text evidence="10">The sequence shown here is derived from an EMBL/GenBank/DDBJ whole genome shotgun (WGS) entry which is preliminary data.</text>
</comment>
<dbReference type="EMBL" id="BARW01003250">
    <property type="protein sequence ID" value="GAI65102.1"/>
    <property type="molecule type" value="Genomic_DNA"/>
</dbReference>
<dbReference type="InterPro" id="IPR025867">
    <property type="entry name" value="MnmE_helical"/>
</dbReference>
<dbReference type="Gene3D" id="3.40.50.300">
    <property type="entry name" value="P-loop containing nucleotide triphosphate hydrolases"/>
    <property type="match status" value="1"/>
</dbReference>
<organism evidence="10">
    <name type="scientific">marine sediment metagenome</name>
    <dbReference type="NCBI Taxonomy" id="412755"/>
    <lineage>
        <taxon>unclassified sequences</taxon>
        <taxon>metagenomes</taxon>
        <taxon>ecological metagenomes</taxon>
    </lineage>
</organism>
<dbReference type="Pfam" id="PF12631">
    <property type="entry name" value="MnmE_helical"/>
    <property type="match status" value="1"/>
</dbReference>
<evidence type="ECO:0000259" key="9">
    <source>
        <dbReference type="PROSITE" id="PS51709"/>
    </source>
</evidence>
<evidence type="ECO:0000256" key="1">
    <source>
        <dbReference type="ARBA" id="ARBA00022490"/>
    </source>
</evidence>
<dbReference type="GO" id="GO:0002098">
    <property type="term" value="P:tRNA wobble uridine modification"/>
    <property type="evidence" value="ECO:0007669"/>
    <property type="project" value="TreeGrafter"/>
</dbReference>
<keyword evidence="7" id="KW-0630">Potassium</keyword>
<dbReference type="PRINTS" id="PR00326">
    <property type="entry name" value="GTP1OBG"/>
</dbReference>
<evidence type="ECO:0000313" key="10">
    <source>
        <dbReference type="EMBL" id="GAI65102.1"/>
    </source>
</evidence>
<evidence type="ECO:0000256" key="6">
    <source>
        <dbReference type="ARBA" id="ARBA00022842"/>
    </source>
</evidence>
<dbReference type="SUPFAM" id="SSF116878">
    <property type="entry name" value="TrmE connector domain"/>
    <property type="match status" value="1"/>
</dbReference>
<protein>
    <recommendedName>
        <fullName evidence="9">TrmE-type G domain-containing protein</fullName>
    </recommendedName>
</protein>
<dbReference type="NCBIfam" id="TIGR00231">
    <property type="entry name" value="small_GTP"/>
    <property type="match status" value="1"/>
</dbReference>
<feature type="domain" description="TrmE-type G" evidence="9">
    <location>
        <begin position="5"/>
        <end position="163"/>
    </location>
</feature>
<dbReference type="GO" id="GO:0005829">
    <property type="term" value="C:cytosol"/>
    <property type="evidence" value="ECO:0007669"/>
    <property type="project" value="TreeGrafter"/>
</dbReference>
<dbReference type="PANTHER" id="PTHR42714">
    <property type="entry name" value="TRNA MODIFICATION GTPASE GTPBP3"/>
    <property type="match status" value="1"/>
</dbReference>
<name>X1Q9G3_9ZZZZ</name>
<evidence type="ECO:0000256" key="5">
    <source>
        <dbReference type="ARBA" id="ARBA00022801"/>
    </source>
</evidence>
<keyword evidence="8" id="KW-0342">GTP-binding</keyword>
<keyword evidence="4" id="KW-0547">Nucleotide-binding</keyword>
<dbReference type="SUPFAM" id="SSF52540">
    <property type="entry name" value="P-loop containing nucleoside triphosphate hydrolases"/>
    <property type="match status" value="1"/>
</dbReference>
<dbReference type="GO" id="GO:0005525">
    <property type="term" value="F:GTP binding"/>
    <property type="evidence" value="ECO:0007669"/>
    <property type="project" value="UniProtKB-KW"/>
</dbReference>
<evidence type="ECO:0000256" key="3">
    <source>
        <dbReference type="ARBA" id="ARBA00022723"/>
    </source>
</evidence>
<dbReference type="AlphaFoldDB" id="X1Q9G3"/>
<dbReference type="PANTHER" id="PTHR42714:SF2">
    <property type="entry name" value="TRNA MODIFICATION GTPASE GTPBP3, MITOCHONDRIAL"/>
    <property type="match status" value="1"/>
</dbReference>
<keyword evidence="6" id="KW-0460">Magnesium</keyword>
<dbReference type="InterPro" id="IPR027417">
    <property type="entry name" value="P-loop_NTPase"/>
</dbReference>
<keyword evidence="1" id="KW-0963">Cytoplasm</keyword>
<sequence length="249" mass="26835">IIREGVQVVILGRPNVGKSTLLNLLLREERAIVTPIPGTTRDVIEEVVNIRGLPVRLMDTAGLREGADTVEAIGLRFARERLKEAHLVLYVTDFSSCSEEDKAHLSTIRGKKVIVIINKTDLAADEEVERASAIFGKWRTVSLSALHERGVDVLEGAIFEEATGHSPRYGTAIDGGGDDLVITSVRHKAALEGACAAVKRGTEALSEGLSGEFLALELRGAIEKVGEITGEVTNDDILGEIFSHFCIGK</sequence>
<dbReference type="GO" id="GO:0046872">
    <property type="term" value="F:metal ion binding"/>
    <property type="evidence" value="ECO:0007669"/>
    <property type="project" value="UniProtKB-KW"/>
</dbReference>
<dbReference type="InterPro" id="IPR005225">
    <property type="entry name" value="Small_GTP-bd"/>
</dbReference>
<reference evidence="10" key="1">
    <citation type="journal article" date="2014" name="Front. Microbiol.">
        <title>High frequency of phylogenetically diverse reductive dehalogenase-homologous genes in deep subseafloor sedimentary metagenomes.</title>
        <authorList>
            <person name="Kawai M."/>
            <person name="Futagami T."/>
            <person name="Toyoda A."/>
            <person name="Takaki Y."/>
            <person name="Nishi S."/>
            <person name="Hori S."/>
            <person name="Arai W."/>
            <person name="Tsubouchi T."/>
            <person name="Morono Y."/>
            <person name="Uchiyama I."/>
            <person name="Ito T."/>
            <person name="Fujiyama A."/>
            <person name="Inagaki F."/>
            <person name="Takami H."/>
        </authorList>
    </citation>
    <scope>NUCLEOTIDE SEQUENCE</scope>
    <source>
        <strain evidence="10">Expedition CK06-06</strain>
    </source>
</reference>
<evidence type="ECO:0000256" key="4">
    <source>
        <dbReference type="ARBA" id="ARBA00022741"/>
    </source>
</evidence>
<evidence type="ECO:0000256" key="2">
    <source>
        <dbReference type="ARBA" id="ARBA00022694"/>
    </source>
</evidence>
<accession>X1Q9G3</accession>
<dbReference type="PROSITE" id="PS51709">
    <property type="entry name" value="G_TRME"/>
    <property type="match status" value="1"/>
</dbReference>
<dbReference type="Gene3D" id="1.20.120.430">
    <property type="entry name" value="tRNA modification GTPase MnmE domain 2"/>
    <property type="match status" value="1"/>
</dbReference>
<dbReference type="InterPro" id="IPR027368">
    <property type="entry name" value="MnmE_dom2"/>
</dbReference>
<dbReference type="InterPro" id="IPR031168">
    <property type="entry name" value="G_TrmE"/>
</dbReference>
<dbReference type="InterPro" id="IPR006073">
    <property type="entry name" value="GTP-bd"/>
</dbReference>
<keyword evidence="3" id="KW-0479">Metal-binding</keyword>
<proteinExistence type="predicted"/>
<keyword evidence="5" id="KW-0378">Hydrolase</keyword>
<gene>
    <name evidence="10" type="ORF">S12H4_08422</name>
</gene>
<dbReference type="CDD" id="cd04164">
    <property type="entry name" value="trmE"/>
    <property type="match status" value="1"/>
</dbReference>
<feature type="non-terminal residue" evidence="10">
    <location>
        <position position="1"/>
    </location>
</feature>
<evidence type="ECO:0000256" key="8">
    <source>
        <dbReference type="ARBA" id="ARBA00023134"/>
    </source>
</evidence>
<dbReference type="FunFam" id="3.40.50.300:FF:001376">
    <property type="entry name" value="tRNA modification GTPase MnmE"/>
    <property type="match status" value="1"/>
</dbReference>